<organism evidence="7 8">
    <name type="scientific">Saccoglossus kowalevskii</name>
    <name type="common">Acorn worm</name>
    <dbReference type="NCBI Taxonomy" id="10224"/>
    <lineage>
        <taxon>Eukaryota</taxon>
        <taxon>Metazoa</taxon>
        <taxon>Hemichordata</taxon>
        <taxon>Enteropneusta</taxon>
        <taxon>Harrimaniidae</taxon>
        <taxon>Saccoglossus</taxon>
    </lineage>
</organism>
<feature type="non-terminal residue" evidence="8">
    <location>
        <position position="1"/>
    </location>
</feature>
<dbReference type="PIRSF" id="PIRSF002419">
    <property type="entry name" value="Tetraspanin"/>
    <property type="match status" value="1"/>
</dbReference>
<comment type="similarity">
    <text evidence="2 6">Belongs to the tetraspanin (TM4SF) family.</text>
</comment>
<evidence type="ECO:0000256" key="5">
    <source>
        <dbReference type="ARBA" id="ARBA00023136"/>
    </source>
</evidence>
<dbReference type="PRINTS" id="PR00259">
    <property type="entry name" value="TMFOUR"/>
</dbReference>
<dbReference type="PANTHER" id="PTHR19282:SF542">
    <property type="entry name" value="TETRASPANIN"/>
    <property type="match status" value="1"/>
</dbReference>
<dbReference type="GeneID" id="102806075"/>
<feature type="transmembrane region" description="Helical" evidence="6">
    <location>
        <begin position="6"/>
        <end position="24"/>
    </location>
</feature>
<feature type="transmembrane region" description="Helical" evidence="6">
    <location>
        <begin position="36"/>
        <end position="59"/>
    </location>
</feature>
<keyword evidence="7" id="KW-1185">Reference proteome</keyword>
<feature type="transmembrane region" description="Helical" evidence="6">
    <location>
        <begin position="211"/>
        <end position="234"/>
    </location>
</feature>
<evidence type="ECO:0000313" key="7">
    <source>
        <dbReference type="Proteomes" id="UP000694865"/>
    </source>
</evidence>
<feature type="transmembrane region" description="Helical" evidence="6">
    <location>
        <begin position="71"/>
        <end position="93"/>
    </location>
</feature>
<dbReference type="Pfam" id="PF00335">
    <property type="entry name" value="Tetraspanin"/>
    <property type="match status" value="1"/>
</dbReference>
<comment type="subcellular location">
    <subcellularLocation>
        <location evidence="1 6">Membrane</location>
        <topology evidence="1 6">Multi-pass membrane protein</topology>
    </subcellularLocation>
</comment>
<keyword evidence="4 6" id="KW-1133">Transmembrane helix</keyword>
<dbReference type="Proteomes" id="UP000694865">
    <property type="component" value="Unplaced"/>
</dbReference>
<name>A0ABM0M1J4_SACKO</name>
<accession>A0ABM0M1J4</accession>
<protein>
    <recommendedName>
        <fullName evidence="6">Tetraspanin</fullName>
    </recommendedName>
</protein>
<dbReference type="Gene3D" id="1.10.1450.10">
    <property type="entry name" value="Tetraspanin"/>
    <property type="match status" value="1"/>
</dbReference>
<evidence type="ECO:0000256" key="6">
    <source>
        <dbReference type="RuleBase" id="RU361218"/>
    </source>
</evidence>
<keyword evidence="5 6" id="KW-0472">Membrane</keyword>
<proteinExistence type="inferred from homology"/>
<gene>
    <name evidence="8" type="primary">LOC102806075</name>
</gene>
<dbReference type="RefSeq" id="XP_006813885.1">
    <property type="nucleotide sequence ID" value="XM_006813822.1"/>
</dbReference>
<keyword evidence="3 6" id="KW-0812">Transmembrane</keyword>
<dbReference type="InterPro" id="IPR018499">
    <property type="entry name" value="Tetraspanin/Peripherin"/>
</dbReference>
<evidence type="ECO:0000256" key="3">
    <source>
        <dbReference type="ARBA" id="ARBA00022692"/>
    </source>
</evidence>
<sequence>IFNILFSWQLIGGLILAVGIYAEIAKSDYEAVSDLLASPTIFLIIIGACMFIMGFIGLTGAIRENITLLRIYGGVILFIFLLEIMAGITALVFKGYVKDLAAGQLQSAIEFYYDDPDLQNGIDALQLNLRCCGGYDFNDWEQNKYFECDAPGRSACGVPYSCCESTVRDEVINSQCGYDTRKYERLELVDVIFIRGCADAFVVWCSDNLNIMAGIVLGIAIPQLIGIILVFLFIDKIKEKRDYYLYSKPSRT</sequence>
<dbReference type="SUPFAM" id="SSF48652">
    <property type="entry name" value="Tetraspanin"/>
    <property type="match status" value="1"/>
</dbReference>
<reference evidence="8" key="1">
    <citation type="submission" date="2025-08" db="UniProtKB">
        <authorList>
            <consortium name="RefSeq"/>
        </authorList>
    </citation>
    <scope>IDENTIFICATION</scope>
    <source>
        <tissue evidence="8">Testes</tissue>
    </source>
</reference>
<evidence type="ECO:0000313" key="8">
    <source>
        <dbReference type="RefSeq" id="XP_006813885.1"/>
    </source>
</evidence>
<evidence type="ECO:0000256" key="2">
    <source>
        <dbReference type="ARBA" id="ARBA00006840"/>
    </source>
</evidence>
<dbReference type="InterPro" id="IPR008952">
    <property type="entry name" value="Tetraspanin_EC2_sf"/>
</dbReference>
<evidence type="ECO:0000256" key="4">
    <source>
        <dbReference type="ARBA" id="ARBA00022989"/>
    </source>
</evidence>
<dbReference type="PANTHER" id="PTHR19282">
    <property type="entry name" value="TETRASPANIN"/>
    <property type="match status" value="1"/>
</dbReference>
<evidence type="ECO:0000256" key="1">
    <source>
        <dbReference type="ARBA" id="ARBA00004141"/>
    </source>
</evidence>
<dbReference type="InterPro" id="IPR000301">
    <property type="entry name" value="Tetraspanin_animals"/>
</dbReference>